<dbReference type="KEGG" id="cao:Celal_0310"/>
<reference evidence="4 5" key="1">
    <citation type="journal article" date="2010" name="Stand. Genomic Sci.">
        <title>Complete genome sequence of Cellulophaga algicola type strain (IC166).</title>
        <authorList>
            <person name="Abt B."/>
            <person name="Lu M."/>
            <person name="Misra M."/>
            <person name="Han C."/>
            <person name="Nolan M."/>
            <person name="Lucas S."/>
            <person name="Hammon N."/>
            <person name="Deshpande S."/>
            <person name="Cheng J.F."/>
            <person name="Tapia R."/>
            <person name="Goodwin L."/>
            <person name="Pitluck S."/>
            <person name="Liolios K."/>
            <person name="Pagani I."/>
            <person name="Ivanova N."/>
            <person name="Mavromatis K."/>
            <person name="Ovchinikova G."/>
            <person name="Pati A."/>
            <person name="Chen A."/>
            <person name="Palaniappan K."/>
            <person name="Land M."/>
            <person name="Hauser L."/>
            <person name="Chang Y.J."/>
            <person name="Jeffries C.D."/>
            <person name="Detter J.C."/>
            <person name="Brambilla E."/>
            <person name="Rohde M."/>
            <person name="Tindall B.J."/>
            <person name="Goker M."/>
            <person name="Woyke T."/>
            <person name="Bristow J."/>
            <person name="Eisen J.A."/>
            <person name="Markowitz V."/>
            <person name="Hugenholtz P."/>
            <person name="Kyrpides N.C."/>
            <person name="Klenk H.P."/>
            <person name="Lapidus A."/>
        </authorList>
    </citation>
    <scope>NUCLEOTIDE SEQUENCE [LARGE SCALE GENOMIC DNA]</scope>
    <source>
        <strain evidence="5">DSM 14237 / IC166 / ACAM 630</strain>
    </source>
</reference>
<evidence type="ECO:0000256" key="1">
    <source>
        <dbReference type="ARBA" id="ARBA00022679"/>
    </source>
</evidence>
<dbReference type="RefSeq" id="WP_013549150.1">
    <property type="nucleotide sequence ID" value="NC_014934.1"/>
</dbReference>
<sequence length="235" mass="26569">MKIVILAAGIGSRLGNPFPKPLTPLVNGKSIMQMQLDNINTYYSVEDINVVVGFKKDLIMERFPNLSYTYNPSFNKTNTSKSLLKVLTKFRDTSVLWMNGDVVFDEKLFDVLNPFIQKKQSFIAVNTSKVADEEVKYTLENGFVKELSKTVKGGLGEAVGINYIASKDINSFITRLEECDQNDYFERGLEISIEKDDLKMCAVDISEYNCIEIDFQEDLDTANKLHKEVAFTVGL</sequence>
<keyword evidence="2" id="KW-0548">Nucleotidyltransferase</keyword>
<dbReference type="SUPFAM" id="SSF53448">
    <property type="entry name" value="Nucleotide-diphospho-sugar transferases"/>
    <property type="match status" value="1"/>
</dbReference>
<dbReference type="GO" id="GO:0016779">
    <property type="term" value="F:nucleotidyltransferase activity"/>
    <property type="evidence" value="ECO:0007669"/>
    <property type="project" value="UniProtKB-KW"/>
</dbReference>
<protein>
    <submittedName>
        <fullName evidence="4">UDP-N-acetylglucosamine pyrophosphorylase related protein</fullName>
    </submittedName>
</protein>
<evidence type="ECO:0000313" key="4">
    <source>
        <dbReference type="EMBL" id="ADV47655.1"/>
    </source>
</evidence>
<dbReference type="Gene3D" id="3.90.550.10">
    <property type="entry name" value="Spore Coat Polysaccharide Biosynthesis Protein SpsA, Chain A"/>
    <property type="match status" value="1"/>
</dbReference>
<proteinExistence type="predicted"/>
<dbReference type="Pfam" id="PF12804">
    <property type="entry name" value="NTP_transf_3"/>
    <property type="match status" value="1"/>
</dbReference>
<dbReference type="eggNOG" id="COG1213">
    <property type="taxonomic scope" value="Bacteria"/>
</dbReference>
<evidence type="ECO:0000256" key="2">
    <source>
        <dbReference type="ARBA" id="ARBA00022695"/>
    </source>
</evidence>
<dbReference type="HOGENOM" id="CLU_029499_5_0_10"/>
<dbReference type="InterPro" id="IPR050065">
    <property type="entry name" value="GlmU-like"/>
</dbReference>
<feature type="domain" description="MobA-like NTP transferase" evidence="3">
    <location>
        <begin position="4"/>
        <end position="125"/>
    </location>
</feature>
<dbReference type="InterPro" id="IPR025877">
    <property type="entry name" value="MobA-like_NTP_Trfase"/>
</dbReference>
<keyword evidence="5" id="KW-1185">Reference proteome</keyword>
<gene>
    <name evidence="4" type="ordered locus">Celal_0310</name>
</gene>
<evidence type="ECO:0000259" key="3">
    <source>
        <dbReference type="Pfam" id="PF12804"/>
    </source>
</evidence>
<accession>E6X9B6</accession>
<dbReference type="OrthoDB" id="9813880at2"/>
<dbReference type="AlphaFoldDB" id="E6X9B6"/>
<dbReference type="Proteomes" id="UP000008634">
    <property type="component" value="Chromosome"/>
</dbReference>
<evidence type="ECO:0000313" key="5">
    <source>
        <dbReference type="Proteomes" id="UP000008634"/>
    </source>
</evidence>
<dbReference type="CDD" id="cd02523">
    <property type="entry name" value="PC_cytidylyltransferase"/>
    <property type="match status" value="1"/>
</dbReference>
<keyword evidence="1" id="KW-0808">Transferase</keyword>
<dbReference type="InterPro" id="IPR029044">
    <property type="entry name" value="Nucleotide-diphossugar_trans"/>
</dbReference>
<dbReference type="EMBL" id="CP002453">
    <property type="protein sequence ID" value="ADV47655.1"/>
    <property type="molecule type" value="Genomic_DNA"/>
</dbReference>
<organism evidence="4 5">
    <name type="scientific">Cellulophaga algicola (strain DSM 14237 / IC166 / ACAM 630)</name>
    <dbReference type="NCBI Taxonomy" id="688270"/>
    <lineage>
        <taxon>Bacteria</taxon>
        <taxon>Pseudomonadati</taxon>
        <taxon>Bacteroidota</taxon>
        <taxon>Flavobacteriia</taxon>
        <taxon>Flavobacteriales</taxon>
        <taxon>Flavobacteriaceae</taxon>
        <taxon>Cellulophaga</taxon>
    </lineage>
</organism>
<dbReference type="STRING" id="688270.Celal_0310"/>
<dbReference type="PANTHER" id="PTHR43584">
    <property type="entry name" value="NUCLEOTIDYL TRANSFERASE"/>
    <property type="match status" value="1"/>
</dbReference>
<dbReference type="PANTHER" id="PTHR43584:SF8">
    <property type="entry name" value="N-ACETYLMURAMATE ALPHA-1-PHOSPHATE URIDYLYLTRANSFERASE"/>
    <property type="match status" value="1"/>
</dbReference>
<name>E6X9B6_CELAD</name>